<comment type="caution">
    <text evidence="1">The sequence shown here is derived from an EMBL/GenBank/DDBJ whole genome shotgun (WGS) entry which is preliminary data.</text>
</comment>
<dbReference type="SUPFAM" id="SSF88697">
    <property type="entry name" value="PUA domain-like"/>
    <property type="match status" value="1"/>
</dbReference>
<dbReference type="RefSeq" id="WP_120190874.1">
    <property type="nucleotide sequence ID" value="NZ_MCHY01000011.1"/>
</dbReference>
<dbReference type="CDD" id="cd06552">
    <property type="entry name" value="ASCH_yqfb_like"/>
    <property type="match status" value="1"/>
</dbReference>
<keyword evidence="1" id="KW-0418">Kinase</keyword>
<keyword evidence="2" id="KW-1185">Reference proteome</keyword>
<gene>
    <name evidence="1" type="ORF">BEP19_14130</name>
</gene>
<proteinExistence type="predicted"/>
<dbReference type="EMBL" id="MCHY01000011">
    <property type="protein sequence ID" value="RKD21757.1"/>
    <property type="molecule type" value="Genomic_DNA"/>
</dbReference>
<keyword evidence="1" id="KW-0808">Transferase</keyword>
<evidence type="ECO:0000313" key="2">
    <source>
        <dbReference type="Proteomes" id="UP000284219"/>
    </source>
</evidence>
<protein>
    <submittedName>
        <fullName evidence="1">Fructose-1-phosphate kinase</fullName>
    </submittedName>
</protein>
<dbReference type="InterPro" id="IPR015947">
    <property type="entry name" value="PUA-like_sf"/>
</dbReference>
<dbReference type="OrthoDB" id="2719516at2"/>
<accession>A0A419SES1</accession>
<dbReference type="AlphaFoldDB" id="A0A419SES1"/>
<evidence type="ECO:0000313" key="1">
    <source>
        <dbReference type="EMBL" id="RKD21757.1"/>
    </source>
</evidence>
<reference evidence="1 2" key="1">
    <citation type="submission" date="2016-08" db="EMBL/GenBank/DDBJ databases">
        <title>Novel Firmicute Genomes.</title>
        <authorList>
            <person name="Poppleton D.I."/>
            <person name="Gribaldo S."/>
        </authorList>
    </citation>
    <scope>NUCLEOTIDE SEQUENCE [LARGE SCALE GENOMIC DNA]</scope>
    <source>
        <strain evidence="1 2">RAOx-1</strain>
    </source>
</reference>
<name>A0A419SES1_9BACL</name>
<organism evidence="1 2">
    <name type="scientific">Ammoniphilus oxalaticus</name>
    <dbReference type="NCBI Taxonomy" id="66863"/>
    <lineage>
        <taxon>Bacteria</taxon>
        <taxon>Bacillati</taxon>
        <taxon>Bacillota</taxon>
        <taxon>Bacilli</taxon>
        <taxon>Bacillales</taxon>
        <taxon>Paenibacillaceae</taxon>
        <taxon>Aneurinibacillus group</taxon>
        <taxon>Ammoniphilus</taxon>
    </lineage>
</organism>
<sequence length="110" mass="12686">MSNTLPPKTCTIERMVTHEGDVKLVIEGKKLATRRNGRYADPGEPFELAGKKFVVTDVYRQTLGEMTDQHAQAEGYENMEAYKNHILSLHEGMPFLPHMRVWVHEFKEVE</sequence>
<dbReference type="Proteomes" id="UP000284219">
    <property type="component" value="Unassembled WGS sequence"/>
</dbReference>
<dbReference type="GO" id="GO:0016301">
    <property type="term" value="F:kinase activity"/>
    <property type="evidence" value="ECO:0007669"/>
    <property type="project" value="UniProtKB-KW"/>
</dbReference>